<dbReference type="Proteomes" id="UP000007136">
    <property type="component" value="Chromosome"/>
</dbReference>
<name>B1ZDI8_METPB</name>
<dbReference type="eggNOG" id="ENOG5033M9Z">
    <property type="taxonomic scope" value="Bacteria"/>
</dbReference>
<proteinExistence type="predicted"/>
<dbReference type="HOGENOM" id="CLU_182760_0_0_5"/>
<dbReference type="OrthoDB" id="7365539at2"/>
<dbReference type="EMBL" id="CP001029">
    <property type="protein sequence ID" value="ACB79531.1"/>
    <property type="molecule type" value="Genomic_DNA"/>
</dbReference>
<gene>
    <name evidence="1" type="ordered locus">Mpop_1364</name>
</gene>
<dbReference type="AlphaFoldDB" id="B1ZDI8"/>
<reference evidence="1" key="1">
    <citation type="submission" date="2008-04" db="EMBL/GenBank/DDBJ databases">
        <title>Complete sequence of chromosome of Methylobacterium populi BJ001.</title>
        <authorList>
            <consortium name="US DOE Joint Genome Institute"/>
            <person name="Copeland A."/>
            <person name="Lucas S."/>
            <person name="Lapidus A."/>
            <person name="Glavina del Rio T."/>
            <person name="Dalin E."/>
            <person name="Tice H."/>
            <person name="Bruce D."/>
            <person name="Goodwin L."/>
            <person name="Pitluck S."/>
            <person name="Chertkov O."/>
            <person name="Brettin T."/>
            <person name="Detter J.C."/>
            <person name="Han C."/>
            <person name="Kuske C.R."/>
            <person name="Schmutz J."/>
            <person name="Larimer F."/>
            <person name="Land M."/>
            <person name="Hauser L."/>
            <person name="Kyrpides N."/>
            <person name="Mikhailova N."/>
            <person name="Marx C."/>
            <person name="Richardson P."/>
        </authorList>
    </citation>
    <scope>NUCLEOTIDE SEQUENCE [LARGE SCALE GENOMIC DNA]</scope>
    <source>
        <strain evidence="1">BJ001</strain>
    </source>
</reference>
<evidence type="ECO:0000313" key="1">
    <source>
        <dbReference type="EMBL" id="ACB79531.1"/>
    </source>
</evidence>
<organism evidence="1 2">
    <name type="scientific">Methylorubrum populi (strain ATCC BAA-705 / NCIMB 13946 / BJ001)</name>
    <name type="common">Methylobacterium populi</name>
    <dbReference type="NCBI Taxonomy" id="441620"/>
    <lineage>
        <taxon>Bacteria</taxon>
        <taxon>Pseudomonadati</taxon>
        <taxon>Pseudomonadota</taxon>
        <taxon>Alphaproteobacteria</taxon>
        <taxon>Hyphomicrobiales</taxon>
        <taxon>Methylobacteriaceae</taxon>
        <taxon>Methylorubrum</taxon>
    </lineage>
</organism>
<dbReference type="KEGG" id="mpo:Mpop_1364"/>
<evidence type="ECO:0008006" key="3">
    <source>
        <dbReference type="Google" id="ProtNLM"/>
    </source>
</evidence>
<evidence type="ECO:0000313" key="2">
    <source>
        <dbReference type="Proteomes" id="UP000007136"/>
    </source>
</evidence>
<sequence length="81" mass="8622">MSKSATPLAGANGSGLPLAQDLMTGAPAIAAFMFGQDTETNRRRVYHAADKLGLPCFKLGGSLCARRSTILRWIEQQENAA</sequence>
<dbReference type="STRING" id="441620.Mpop_1364"/>
<protein>
    <recommendedName>
        <fullName evidence="3">DNA-binding protein</fullName>
    </recommendedName>
</protein>
<accession>B1ZDI8</accession>